<gene>
    <name evidence="1" type="ORF">P879_11270</name>
</gene>
<dbReference type="AlphaFoldDB" id="A0A8T0DCI1"/>
<organism evidence="1 2">
    <name type="scientific">Paragonimus westermani</name>
    <dbReference type="NCBI Taxonomy" id="34504"/>
    <lineage>
        <taxon>Eukaryota</taxon>
        <taxon>Metazoa</taxon>
        <taxon>Spiralia</taxon>
        <taxon>Lophotrochozoa</taxon>
        <taxon>Platyhelminthes</taxon>
        <taxon>Trematoda</taxon>
        <taxon>Digenea</taxon>
        <taxon>Plagiorchiida</taxon>
        <taxon>Troglotremata</taxon>
        <taxon>Troglotrematidae</taxon>
        <taxon>Paragonimus</taxon>
    </lineage>
</organism>
<accession>A0A8T0DCI1</accession>
<proteinExistence type="predicted"/>
<evidence type="ECO:0000313" key="2">
    <source>
        <dbReference type="Proteomes" id="UP000699462"/>
    </source>
</evidence>
<feature type="non-terminal residue" evidence="1">
    <location>
        <position position="1"/>
    </location>
</feature>
<protein>
    <submittedName>
        <fullName evidence="1">Uncharacterized protein</fullName>
    </submittedName>
</protein>
<dbReference type="SUPFAM" id="SSF46966">
    <property type="entry name" value="Spectrin repeat"/>
    <property type="match status" value="1"/>
</dbReference>
<dbReference type="Gene3D" id="1.20.58.60">
    <property type="match status" value="1"/>
</dbReference>
<dbReference type="OrthoDB" id="6268719at2759"/>
<dbReference type="EMBL" id="JTDF01006582">
    <property type="protein sequence ID" value="KAF8565529.1"/>
    <property type="molecule type" value="Genomic_DNA"/>
</dbReference>
<reference evidence="1 2" key="1">
    <citation type="submission" date="2019-07" db="EMBL/GenBank/DDBJ databases">
        <title>Annotation for the trematode Paragonimus westermani.</title>
        <authorList>
            <person name="Choi Y.-J."/>
        </authorList>
    </citation>
    <scope>NUCLEOTIDE SEQUENCE [LARGE SCALE GENOMIC DNA]</scope>
    <source>
        <strain evidence="1">180907_Pwestermani</strain>
    </source>
</reference>
<dbReference type="Proteomes" id="UP000699462">
    <property type="component" value="Unassembled WGS sequence"/>
</dbReference>
<keyword evidence="2" id="KW-1185">Reference proteome</keyword>
<comment type="caution">
    <text evidence="1">The sequence shown here is derived from an EMBL/GenBank/DDBJ whole genome shotgun (WGS) entry which is preliminary data.</text>
</comment>
<name>A0A8T0DCI1_9TREM</name>
<evidence type="ECO:0000313" key="1">
    <source>
        <dbReference type="EMBL" id="KAF8565529.1"/>
    </source>
</evidence>
<sequence length="140" mass="16287">ELEKLLQNKACQIPEVTSKDLEVITQQISHQTALEQDIQALEIRVQWVIRTASRLLPLYAGKWSQRLTRPRDKLTTLLDSINLRMQNRRKRLQEALALHKWLTSVNELVRWVDIVHSQLDELMRVTREQCTGGPSASHQS</sequence>